<dbReference type="InterPro" id="IPR035447">
    <property type="entry name" value="DNA_topo_I_N_sf"/>
</dbReference>
<dbReference type="InterPro" id="IPR049331">
    <property type="entry name" value="Top1B_N_bact"/>
</dbReference>
<dbReference type="RefSeq" id="WP_083364275.1">
    <property type="nucleotide sequence ID" value="NZ_LT629742.1"/>
</dbReference>
<keyword evidence="4" id="KW-0799">Topoisomerase</keyword>
<evidence type="ECO:0000259" key="7">
    <source>
        <dbReference type="Pfam" id="PF01028"/>
    </source>
</evidence>
<dbReference type="InterPro" id="IPR001631">
    <property type="entry name" value="TopoI"/>
</dbReference>
<dbReference type="Proteomes" id="UP000181956">
    <property type="component" value="Chromosome I"/>
</dbReference>
<gene>
    <name evidence="9" type="ORF">SAMN04489834_2431</name>
</gene>
<dbReference type="PROSITE" id="PS52038">
    <property type="entry name" value="TOPO_IB_2"/>
    <property type="match status" value="1"/>
</dbReference>
<dbReference type="GO" id="GO:0003677">
    <property type="term" value="F:DNA binding"/>
    <property type="evidence" value="ECO:0007669"/>
    <property type="project" value="UniProtKB-KW"/>
</dbReference>
<accession>A0A1H1W5B0</accession>
<dbReference type="AlphaFoldDB" id="A0A1H1W5B0"/>
<evidence type="ECO:0000256" key="5">
    <source>
        <dbReference type="ARBA" id="ARBA00023125"/>
    </source>
</evidence>
<keyword evidence="6 9" id="KW-0413">Isomerase</keyword>
<evidence type="ECO:0000256" key="3">
    <source>
        <dbReference type="ARBA" id="ARBA00012891"/>
    </source>
</evidence>
<dbReference type="PRINTS" id="PR00416">
    <property type="entry name" value="EUTPISMRASEI"/>
</dbReference>
<dbReference type="EC" id="5.6.2.1" evidence="3"/>
<dbReference type="STRING" id="412690.SAMN04489834_2431"/>
<evidence type="ECO:0000313" key="10">
    <source>
        <dbReference type="Proteomes" id="UP000181956"/>
    </source>
</evidence>
<evidence type="ECO:0000256" key="6">
    <source>
        <dbReference type="ARBA" id="ARBA00023235"/>
    </source>
</evidence>
<feature type="domain" description="DNA topoisomerase I catalytic core eukaryotic-type" evidence="7">
    <location>
        <begin position="84"/>
        <end position="296"/>
    </location>
</feature>
<dbReference type="Pfam" id="PF21338">
    <property type="entry name" value="Top1B_N_bact"/>
    <property type="match status" value="1"/>
</dbReference>
<sequence>MPRLRTADPSSPGWTLSRKGAHLAVIDERGAPLTAESATARVEALSIPPAWTAVWIAPQANAHIQAMGTDAAGRRQYLYHEQWQRARSRLKYDRALDLAASLPAARGVVTRDLRGPRHTRARALAVAFRLLDSAYLRVGSERYAQRHGSRGLTTLLGSDARVSGDTVLLEFTGKGAVDWSSQTTDPDLAAAVRALKRRGPDAVLLAWKDDAGWHRLLPEEVNEYVRERTKGNFSAKDFRTLHGTIIAAQALAAQALASQGPAPRDSGSAATARKKAIVEATRVTAEALGNTPTVARANYIDPRVFDRFRDGRLLTTTGLAPESAIRLLLLGEDAPAA</sequence>
<proteinExistence type="inferred from homology"/>
<evidence type="ECO:0000256" key="1">
    <source>
        <dbReference type="ARBA" id="ARBA00000213"/>
    </source>
</evidence>
<dbReference type="InterPro" id="IPR011010">
    <property type="entry name" value="DNA_brk_join_enz"/>
</dbReference>
<keyword evidence="10" id="KW-1185">Reference proteome</keyword>
<dbReference type="InterPro" id="IPR014711">
    <property type="entry name" value="TopoI_cat_a-hlx-sub_euk"/>
</dbReference>
<keyword evidence="5" id="KW-0238">DNA-binding</keyword>
<evidence type="ECO:0000256" key="2">
    <source>
        <dbReference type="ARBA" id="ARBA00006645"/>
    </source>
</evidence>
<protein>
    <recommendedName>
        <fullName evidence="3">DNA topoisomerase</fullName>
        <ecNumber evidence="3">5.6.2.1</ecNumber>
    </recommendedName>
</protein>
<organism evidence="9 10">
    <name type="scientific">Microterricola viridarii</name>
    <dbReference type="NCBI Taxonomy" id="412690"/>
    <lineage>
        <taxon>Bacteria</taxon>
        <taxon>Bacillati</taxon>
        <taxon>Actinomycetota</taxon>
        <taxon>Actinomycetes</taxon>
        <taxon>Micrococcales</taxon>
        <taxon>Microbacteriaceae</taxon>
        <taxon>Microterricola</taxon>
    </lineage>
</organism>
<dbReference type="OrthoDB" id="9778962at2"/>
<comment type="catalytic activity">
    <reaction evidence="1">
        <text>ATP-independent breakage of single-stranded DNA, followed by passage and rejoining.</text>
        <dbReference type="EC" id="5.6.2.1"/>
    </reaction>
</comment>
<dbReference type="GO" id="GO:0006265">
    <property type="term" value="P:DNA topological change"/>
    <property type="evidence" value="ECO:0007669"/>
    <property type="project" value="InterPro"/>
</dbReference>
<dbReference type="Gene3D" id="1.10.132.120">
    <property type="match status" value="1"/>
</dbReference>
<name>A0A1H1W5B0_9MICO</name>
<feature type="domain" description="DNA topoisomerase IB N-terminal" evidence="8">
    <location>
        <begin position="26"/>
        <end position="70"/>
    </location>
</feature>
<evidence type="ECO:0000256" key="4">
    <source>
        <dbReference type="ARBA" id="ARBA00023029"/>
    </source>
</evidence>
<dbReference type="GO" id="GO:0003917">
    <property type="term" value="F:DNA topoisomerase type I (single strand cut, ATP-independent) activity"/>
    <property type="evidence" value="ECO:0007669"/>
    <property type="project" value="UniProtKB-EC"/>
</dbReference>
<dbReference type="Gene3D" id="3.90.15.10">
    <property type="entry name" value="Topoisomerase I, Chain A, domain 3"/>
    <property type="match status" value="1"/>
</dbReference>
<evidence type="ECO:0000313" key="9">
    <source>
        <dbReference type="EMBL" id="SDS91696.1"/>
    </source>
</evidence>
<dbReference type="EMBL" id="LT629742">
    <property type="protein sequence ID" value="SDS91696.1"/>
    <property type="molecule type" value="Genomic_DNA"/>
</dbReference>
<dbReference type="SUPFAM" id="SSF55869">
    <property type="entry name" value="DNA topoisomerase I domain"/>
    <property type="match status" value="1"/>
</dbReference>
<dbReference type="InterPro" id="IPR013500">
    <property type="entry name" value="TopoI_cat_euk"/>
</dbReference>
<comment type="similarity">
    <text evidence="2">Belongs to the type IB topoisomerase family.</text>
</comment>
<reference evidence="10" key="1">
    <citation type="submission" date="2016-10" db="EMBL/GenBank/DDBJ databases">
        <authorList>
            <person name="Varghese N."/>
            <person name="Submissions S."/>
        </authorList>
    </citation>
    <scope>NUCLEOTIDE SEQUENCE [LARGE SCALE GENOMIC DNA]</scope>
    <source>
        <strain evidence="10">DSM 21772</strain>
    </source>
</reference>
<dbReference type="Gene3D" id="3.30.66.10">
    <property type="entry name" value="DNA topoisomerase I domain"/>
    <property type="match status" value="1"/>
</dbReference>
<dbReference type="SUPFAM" id="SSF56349">
    <property type="entry name" value="DNA breaking-rejoining enzymes"/>
    <property type="match status" value="1"/>
</dbReference>
<dbReference type="Pfam" id="PF01028">
    <property type="entry name" value="Topoisom_I"/>
    <property type="match status" value="1"/>
</dbReference>
<evidence type="ECO:0000259" key="8">
    <source>
        <dbReference type="Pfam" id="PF21338"/>
    </source>
</evidence>